<feature type="binding site" evidence="6">
    <location>
        <position position="228"/>
    </location>
    <ligand>
        <name>FMN</name>
        <dbReference type="ChEBI" id="CHEBI:58210"/>
    </ligand>
</feature>
<evidence type="ECO:0000256" key="5">
    <source>
        <dbReference type="ARBA" id="ARBA00033748"/>
    </source>
</evidence>
<dbReference type="EMBL" id="SNXY01000006">
    <property type="protein sequence ID" value="TDP87377.1"/>
    <property type="molecule type" value="Genomic_DNA"/>
</dbReference>
<sequence length="437" mass="47744">MAGKPFHLAWFLQGSSIAGWGDPFAGNIARDWMSAGAFLDLARAMERACFDYVLIEDSIYVGENWKNSREIFLANGMCAPRQEPSVVATLMAAATTRLGIVPTLSTFAYHPYLTSRIVGSLDQISGGRGGWNMVTGSSDLSAMNFGMDALPEHDARYLMAEEYIQICKGLWGSWEPGAIVADRDSGLLIDHTKVHTIDFKGEYYASRGPLNSGPLPQGRPVIAQAGGSKMGKAFAARHADTIVAAPRGVAAMKKYRDDIRAEMMAAGRDPDDCKVLFLLQPIVTETKAEAAEKIAMRREFSEKNIDRMLARFGWSTNLDLSDCDLDAPIGELTTNGHQSSLAQFLDNSKGKTLRQAIVDHTTKGYCVDVVGTPDTCAGMMAEIMEEIGGDGFLIEQPNVHRKAIASITDGLVPELMHRGLTRKAYAHEQLRDNLLDF</sequence>
<reference evidence="8 9" key="1">
    <citation type="submission" date="2019-03" db="EMBL/GenBank/DDBJ databases">
        <title>Genomic Encyclopedia of Type Strains, Phase IV (KMG-IV): sequencing the most valuable type-strain genomes for metagenomic binning, comparative biology and taxonomic classification.</title>
        <authorList>
            <person name="Goeker M."/>
        </authorList>
    </citation>
    <scope>NUCLEOTIDE SEQUENCE [LARGE SCALE GENOMIC DNA]</scope>
    <source>
        <strain evidence="8 9">DSM 102969</strain>
    </source>
</reference>
<dbReference type="GO" id="GO:0004497">
    <property type="term" value="F:monooxygenase activity"/>
    <property type="evidence" value="ECO:0007669"/>
    <property type="project" value="UniProtKB-KW"/>
</dbReference>
<keyword evidence="1 6" id="KW-0285">Flavoprotein</keyword>
<dbReference type="Proteomes" id="UP000294547">
    <property type="component" value="Unassembled WGS sequence"/>
</dbReference>
<dbReference type="InterPro" id="IPR051260">
    <property type="entry name" value="Diverse_substr_monoxygenases"/>
</dbReference>
<comment type="similarity">
    <text evidence="5">Belongs to the NtaA/SnaA/DszA monooxygenase family.</text>
</comment>
<keyword evidence="4 8" id="KW-0503">Monooxygenase</keyword>
<evidence type="ECO:0000256" key="2">
    <source>
        <dbReference type="ARBA" id="ARBA00022643"/>
    </source>
</evidence>
<evidence type="ECO:0000256" key="4">
    <source>
        <dbReference type="ARBA" id="ARBA00023033"/>
    </source>
</evidence>
<dbReference type="GO" id="GO:0016705">
    <property type="term" value="F:oxidoreductase activity, acting on paired donors, with incorporation or reduction of molecular oxygen"/>
    <property type="evidence" value="ECO:0007669"/>
    <property type="project" value="InterPro"/>
</dbReference>
<proteinExistence type="inferred from homology"/>
<gene>
    <name evidence="8" type="ORF">EDD54_1271</name>
</gene>
<feature type="binding site" evidence="6">
    <location>
        <position position="103"/>
    </location>
    <ligand>
        <name>FMN</name>
        <dbReference type="ChEBI" id="CHEBI:58210"/>
    </ligand>
</feature>
<evidence type="ECO:0000256" key="3">
    <source>
        <dbReference type="ARBA" id="ARBA00023002"/>
    </source>
</evidence>
<dbReference type="AlphaFoldDB" id="A0A4R6RMV4"/>
<protein>
    <submittedName>
        <fullName evidence="8">FMN-dependent oxidoreductase (Nitrilotriacetate monooxygenase family)</fullName>
    </submittedName>
</protein>
<evidence type="ECO:0000256" key="1">
    <source>
        <dbReference type="ARBA" id="ARBA00022630"/>
    </source>
</evidence>
<dbReference type="PANTHER" id="PTHR30011">
    <property type="entry name" value="ALKANESULFONATE MONOOXYGENASE-RELATED"/>
    <property type="match status" value="1"/>
</dbReference>
<name>A0A4R6RMV4_9HYPH</name>
<evidence type="ECO:0000259" key="7">
    <source>
        <dbReference type="Pfam" id="PF00296"/>
    </source>
</evidence>
<dbReference type="Gene3D" id="3.20.20.30">
    <property type="entry name" value="Luciferase-like domain"/>
    <property type="match status" value="1"/>
</dbReference>
<feature type="binding site" evidence="6">
    <location>
        <position position="157"/>
    </location>
    <ligand>
        <name>FMN</name>
        <dbReference type="ChEBI" id="CHEBI:58210"/>
    </ligand>
</feature>
<evidence type="ECO:0000313" key="9">
    <source>
        <dbReference type="Proteomes" id="UP000294547"/>
    </source>
</evidence>
<feature type="binding site" evidence="6">
    <location>
        <position position="153"/>
    </location>
    <ligand>
        <name>FMN</name>
        <dbReference type="ChEBI" id="CHEBI:58210"/>
    </ligand>
</feature>
<dbReference type="InterPro" id="IPR011251">
    <property type="entry name" value="Luciferase-like_dom"/>
</dbReference>
<accession>A0A4R6RMV4</accession>
<dbReference type="OrthoDB" id="9779442at2"/>
<dbReference type="NCBIfam" id="TIGR03860">
    <property type="entry name" value="FMN_nitrolo"/>
    <property type="match status" value="1"/>
</dbReference>
<organism evidence="8 9">
    <name type="scientific">Oharaeibacter diazotrophicus</name>
    <dbReference type="NCBI Taxonomy" id="1920512"/>
    <lineage>
        <taxon>Bacteria</taxon>
        <taxon>Pseudomonadati</taxon>
        <taxon>Pseudomonadota</taxon>
        <taxon>Alphaproteobacteria</taxon>
        <taxon>Hyphomicrobiales</taxon>
        <taxon>Pleomorphomonadaceae</taxon>
        <taxon>Oharaeibacter</taxon>
    </lineage>
</organism>
<dbReference type="InterPro" id="IPR016215">
    <property type="entry name" value="NTA_MOA"/>
</dbReference>
<dbReference type="InterPro" id="IPR036661">
    <property type="entry name" value="Luciferase-like_sf"/>
</dbReference>
<dbReference type="Pfam" id="PF00296">
    <property type="entry name" value="Bac_luciferase"/>
    <property type="match status" value="1"/>
</dbReference>
<keyword evidence="3" id="KW-0560">Oxidoreductase</keyword>
<keyword evidence="9" id="KW-1185">Reference proteome</keyword>
<feature type="binding site" evidence="6">
    <location>
        <position position="57"/>
    </location>
    <ligand>
        <name>FMN</name>
        <dbReference type="ChEBI" id="CHEBI:58210"/>
    </ligand>
</feature>
<feature type="domain" description="Luciferase-like" evidence="7">
    <location>
        <begin position="34"/>
        <end position="390"/>
    </location>
</feature>
<dbReference type="RefSeq" id="WP_126535534.1">
    <property type="nucleotide sequence ID" value="NZ_BSPM01000008.1"/>
</dbReference>
<dbReference type="PANTHER" id="PTHR30011:SF16">
    <property type="entry name" value="C2H2 FINGER DOMAIN TRANSCRIPTION FACTOR (EUROFUNG)-RELATED"/>
    <property type="match status" value="1"/>
</dbReference>
<evidence type="ECO:0000313" key="8">
    <source>
        <dbReference type="EMBL" id="TDP87377.1"/>
    </source>
</evidence>
<evidence type="ECO:0000256" key="6">
    <source>
        <dbReference type="PIRSR" id="PIRSR000337-1"/>
    </source>
</evidence>
<dbReference type="PIRSF" id="PIRSF000337">
    <property type="entry name" value="NTA_MOA"/>
    <property type="match status" value="1"/>
</dbReference>
<dbReference type="SUPFAM" id="SSF51679">
    <property type="entry name" value="Bacterial luciferase-like"/>
    <property type="match status" value="1"/>
</dbReference>
<comment type="caution">
    <text evidence="8">The sequence shown here is derived from an EMBL/GenBank/DDBJ whole genome shotgun (WGS) entry which is preliminary data.</text>
</comment>
<keyword evidence="2 6" id="KW-0288">FMN</keyword>